<sequence>MRWDGSHMFWRMLKRDLKDKKVLNIVLLLFMIMASIFMSICLVMLYCIVVQTDITYESCNSSDLTITLEQSVDDPEGNRQMVEEELKKIPEITQITRREVVKLDSGRVRFDNSPESGFLDYFRYVITGLPENMNLSYNMEDRPFYVENGHVAIPQRIAELTKSNIGDKMRITTQMGNVYELGISEIFKNPVSSNSLYYFIVSEEDRKLLYSEFPLKSDLYEIKADFKESDYIDAIMDICTDIMQLLEESHGDIKLTKCLFLSDTGIIALLVSIILGFIAVFLMAMIFITISFNLKSAIKREEREIGMMKAIGVHSFSYKILFAVKYFAFAVVGGLLSIPAAIWLGRIFINRFMYDIIFPSLNICIIISILGMIICVFFIALITILSLRRINRISVMDAIHGENRGERFKKLSGFSLYKARRTGIPMFLALSDILKKLKRYVFLILAYVFGISIILLVVRTKDSVCSADYLQKYLIMGRVEFAIEPSDEYLAKLCQKAGSLEGAYKLINDNFAANGIPAHVECKMYSISNMIVDGKSNVVALYSGNYTVDDLVITKGHAPKLYNEIAIPSYFAKNQGIELGDTVSISFKKYDSNHITSSEVTEDFIVTCYLESMGSSVSQIFTSNEFNGVQLAENCELFSRVIDCNPDEYDYYFDRMQSLYSEDEIKFVHKDDVVEEYLGDYVSVFDLLIVILSIVTAAVLISLTVLYQNIFIEEETSDIALLKSMGFSSLTAKLWHYLRILILVAVSIVLANIFTGVVGGYVLAKLASSIMRVTEFTVVVNPISNFILIPAAVLALVTVVTIPALAPMNQIQIWRVKDE</sequence>
<dbReference type="PANTHER" id="PTHR30572:SF4">
    <property type="entry name" value="ABC TRANSPORTER PERMEASE YTRF"/>
    <property type="match status" value="1"/>
</dbReference>
<dbReference type="Pfam" id="PF02687">
    <property type="entry name" value="FtsX"/>
    <property type="match status" value="2"/>
</dbReference>
<feature type="transmembrane region" description="Helical" evidence="7">
    <location>
        <begin position="687"/>
        <end position="707"/>
    </location>
</feature>
<keyword evidence="4 7" id="KW-1133">Transmembrane helix</keyword>
<keyword evidence="10" id="KW-1185">Reference proteome</keyword>
<gene>
    <name evidence="9" type="ORF">EFD62_01095</name>
</gene>
<dbReference type="GO" id="GO:0022857">
    <property type="term" value="F:transmembrane transporter activity"/>
    <property type="evidence" value="ECO:0007669"/>
    <property type="project" value="TreeGrafter"/>
</dbReference>
<feature type="domain" description="ABC3 transporter permease C-terminal" evidence="8">
    <location>
        <begin position="277"/>
        <end position="391"/>
    </location>
</feature>
<dbReference type="InterPro" id="IPR003838">
    <property type="entry name" value="ABC3_permease_C"/>
</dbReference>
<comment type="caution">
    <text evidence="9">The sequence shown here is derived from an EMBL/GenBank/DDBJ whole genome shotgun (WGS) entry which is preliminary data.</text>
</comment>
<feature type="transmembrane region" description="Helical" evidence="7">
    <location>
        <begin position="740"/>
        <end position="763"/>
    </location>
</feature>
<dbReference type="AlphaFoldDB" id="A0A4Q0I812"/>
<evidence type="ECO:0000256" key="2">
    <source>
        <dbReference type="ARBA" id="ARBA00022475"/>
    </source>
</evidence>
<dbReference type="Proteomes" id="UP000289166">
    <property type="component" value="Unassembled WGS sequence"/>
</dbReference>
<keyword evidence="2" id="KW-1003">Cell membrane</keyword>
<protein>
    <submittedName>
        <fullName evidence="9">ABC transporter permease</fullName>
    </submittedName>
</protein>
<evidence type="ECO:0000256" key="5">
    <source>
        <dbReference type="ARBA" id="ARBA00023136"/>
    </source>
</evidence>
<evidence type="ECO:0000256" key="4">
    <source>
        <dbReference type="ARBA" id="ARBA00022989"/>
    </source>
</evidence>
<feature type="domain" description="ABC3 transporter permease C-terminal" evidence="8">
    <location>
        <begin position="691"/>
        <end position="808"/>
    </location>
</feature>
<feature type="transmembrane region" description="Helical" evidence="7">
    <location>
        <begin position="21"/>
        <end position="46"/>
    </location>
</feature>
<feature type="transmembrane region" description="Helical" evidence="7">
    <location>
        <begin position="266"/>
        <end position="295"/>
    </location>
</feature>
<dbReference type="EMBL" id="RLII01000001">
    <property type="protein sequence ID" value="RXE60561.1"/>
    <property type="molecule type" value="Genomic_DNA"/>
</dbReference>
<evidence type="ECO:0000259" key="8">
    <source>
        <dbReference type="Pfam" id="PF02687"/>
    </source>
</evidence>
<dbReference type="OrthoDB" id="9766372at2"/>
<dbReference type="PANTHER" id="PTHR30572">
    <property type="entry name" value="MEMBRANE COMPONENT OF TRANSPORTER-RELATED"/>
    <property type="match status" value="1"/>
</dbReference>
<feature type="transmembrane region" description="Helical" evidence="7">
    <location>
        <begin position="783"/>
        <end position="806"/>
    </location>
</feature>
<evidence type="ECO:0000256" key="3">
    <source>
        <dbReference type="ARBA" id="ARBA00022692"/>
    </source>
</evidence>
<comment type="similarity">
    <text evidence="6">Belongs to the ABC-4 integral membrane protein family.</text>
</comment>
<feature type="transmembrane region" description="Helical" evidence="7">
    <location>
        <begin position="356"/>
        <end position="387"/>
    </location>
</feature>
<evidence type="ECO:0000256" key="1">
    <source>
        <dbReference type="ARBA" id="ARBA00004651"/>
    </source>
</evidence>
<accession>A0A4Q0I812</accession>
<keyword evidence="5 7" id="KW-0472">Membrane</keyword>
<proteinExistence type="inferred from homology"/>
<reference evidence="10" key="1">
    <citation type="submission" date="2018-11" db="EMBL/GenBank/DDBJ databases">
        <title>Genome sequencing of a novel mesophilic and cellulolytic organism within the genus Hungateiclostridium.</title>
        <authorList>
            <person name="Rettenmaier R."/>
            <person name="Liebl W."/>
            <person name="Zverlov V."/>
        </authorList>
    </citation>
    <scope>NUCLEOTIDE SEQUENCE [LARGE SCALE GENOMIC DNA]</scope>
    <source>
        <strain evidence="10">N2K1</strain>
    </source>
</reference>
<dbReference type="InterPro" id="IPR050250">
    <property type="entry name" value="Macrolide_Exporter_MacB"/>
</dbReference>
<evidence type="ECO:0000256" key="7">
    <source>
        <dbReference type="SAM" id="Phobius"/>
    </source>
</evidence>
<feature type="transmembrane region" description="Helical" evidence="7">
    <location>
        <begin position="440"/>
        <end position="458"/>
    </location>
</feature>
<feature type="transmembrane region" description="Helical" evidence="7">
    <location>
        <begin position="316"/>
        <end position="344"/>
    </location>
</feature>
<dbReference type="GO" id="GO:0005886">
    <property type="term" value="C:plasma membrane"/>
    <property type="evidence" value="ECO:0007669"/>
    <property type="project" value="UniProtKB-SubCell"/>
</dbReference>
<comment type="subcellular location">
    <subcellularLocation>
        <location evidence="1">Cell membrane</location>
        <topology evidence="1">Multi-pass membrane protein</topology>
    </subcellularLocation>
</comment>
<organism evidence="9 10">
    <name type="scientific">Acetivibrio mesophilus</name>
    <dbReference type="NCBI Taxonomy" id="2487273"/>
    <lineage>
        <taxon>Bacteria</taxon>
        <taxon>Bacillati</taxon>
        <taxon>Bacillota</taxon>
        <taxon>Clostridia</taxon>
        <taxon>Eubacteriales</taxon>
        <taxon>Oscillospiraceae</taxon>
        <taxon>Acetivibrio</taxon>
    </lineage>
</organism>
<name>A0A4Q0I812_9FIRM</name>
<evidence type="ECO:0000256" key="6">
    <source>
        <dbReference type="ARBA" id="ARBA00038076"/>
    </source>
</evidence>
<keyword evidence="3 7" id="KW-0812">Transmembrane</keyword>
<evidence type="ECO:0000313" key="10">
    <source>
        <dbReference type="Proteomes" id="UP000289166"/>
    </source>
</evidence>
<evidence type="ECO:0000313" key="9">
    <source>
        <dbReference type="EMBL" id="RXE60561.1"/>
    </source>
</evidence>